<keyword evidence="2" id="KW-1133">Transmembrane helix</keyword>
<gene>
    <name evidence="4" type="ORF">PCOR1329_LOCUS7338</name>
</gene>
<dbReference type="Pfam" id="PF10021">
    <property type="entry name" value="PARG_cat_microb"/>
    <property type="match status" value="1"/>
</dbReference>
<feature type="compositionally biased region" description="Low complexity" evidence="1">
    <location>
        <begin position="793"/>
        <end position="823"/>
    </location>
</feature>
<evidence type="ECO:0000259" key="3">
    <source>
        <dbReference type="Pfam" id="PF10021"/>
    </source>
</evidence>
<dbReference type="Gene3D" id="3.40.220.10">
    <property type="entry name" value="Leucine Aminopeptidase, subunit E, domain 1"/>
    <property type="match status" value="1"/>
</dbReference>
<dbReference type="PANTHER" id="PTHR35596">
    <property type="entry name" value="DUF2263 DOMAIN-CONTAINING PROTEIN"/>
    <property type="match status" value="1"/>
</dbReference>
<evidence type="ECO:0000313" key="4">
    <source>
        <dbReference type="EMBL" id="CAK0798644.1"/>
    </source>
</evidence>
<feature type="compositionally biased region" description="Low complexity" evidence="1">
    <location>
        <begin position="727"/>
        <end position="744"/>
    </location>
</feature>
<accession>A0ABN9Q2R9</accession>
<feature type="compositionally biased region" description="Low complexity" evidence="1">
    <location>
        <begin position="760"/>
        <end position="785"/>
    </location>
</feature>
<dbReference type="InterPro" id="IPR043472">
    <property type="entry name" value="Macro_dom-like"/>
</dbReference>
<dbReference type="PANTHER" id="PTHR35596:SF1">
    <property type="entry name" value="MICROBIAL-TYPE PARG CATALYTIC DOMAIN-CONTAINING PROTEIN"/>
    <property type="match status" value="1"/>
</dbReference>
<evidence type="ECO:0000256" key="1">
    <source>
        <dbReference type="SAM" id="MobiDB-lite"/>
    </source>
</evidence>
<feature type="compositionally biased region" description="Low complexity" evidence="1">
    <location>
        <begin position="477"/>
        <end position="489"/>
    </location>
</feature>
<keyword evidence="5" id="KW-1185">Reference proteome</keyword>
<organism evidence="4 5">
    <name type="scientific">Prorocentrum cordatum</name>
    <dbReference type="NCBI Taxonomy" id="2364126"/>
    <lineage>
        <taxon>Eukaryota</taxon>
        <taxon>Sar</taxon>
        <taxon>Alveolata</taxon>
        <taxon>Dinophyceae</taxon>
        <taxon>Prorocentrales</taxon>
        <taxon>Prorocentraceae</taxon>
        <taxon>Prorocentrum</taxon>
    </lineage>
</organism>
<proteinExistence type="predicted"/>
<feature type="region of interest" description="Disordered" evidence="1">
    <location>
        <begin position="477"/>
        <end position="499"/>
    </location>
</feature>
<comment type="caution">
    <text evidence="4">The sequence shown here is derived from an EMBL/GenBank/DDBJ whole genome shotgun (WGS) entry which is preliminary data.</text>
</comment>
<feature type="region of interest" description="Disordered" evidence="1">
    <location>
        <begin position="641"/>
        <end position="877"/>
    </location>
</feature>
<feature type="region of interest" description="Disordered" evidence="1">
    <location>
        <begin position="1"/>
        <end position="41"/>
    </location>
</feature>
<sequence length="1125" mass="116229">MRWRDAAGEPAGHGNEGVSSASDDSQDCLLHGAPRPSSRGRCCGCAQRRALLVAAAASAAVVALGAGIAGAPRGGTAASPPARAPALARAGAEVGRRQGSSCGHASGKGPCCVDSDRLLDSDRDYLVADDGVWRAGGSGHFDAEMGNCIRREENYSAPCARCFGELDKRQLRESMIAQLNSKFIQGLCKMPDSLTTECDDWAWKQRSDAGADHSGAKVVGQVDDNQYWQQDWGDGARCDDRGCWWNSEAEWGGEVGGASREEAARANAAKVGARHWQREAGASGGKVGRRAASAPTPRPVACPNGLADAVPDCVPDARGRGCAFAGARAYAINVLLCADRCAGAPVAALGDVAPRLRGVPPPFCQLWEPRCALPAVAQRAPFERGLEAAIWRPGNDLVPRAPSQCGPSTALFSNRKDRLHWVWECAPELPVRDESRFHALSGCKPAVVGERAGATRARNRGPDALCVREARETARAVRGVSAASASSGRKGPGPRAPTSRRLRLAWGGQVLSPPQSLIGFCADPVSAIAGRCCRGRPVAGQRLSNDAMSMAPPAPSTPLDVPESSEQKIDQSEYGIHGCFRHRGTRQFAVILCARVAANAGCEFWLGCQGAVAARESSAKSAADAPATGFNGTRIAASASKTPLGNGAASEPQPRGSSAGRAGGAAMAGAGAGRAPPLGTTPARSPAPSTRAAAAGARPLPADRAAEASPAGRSAPPLPPFRGCEVARAGAAATAAAPPRGPWTRDPPLTTPGAGRADSGPPAARGPVAARPTRGAEPTAPLAERPAARPRPSEAGGPPAAAAAGGAPRGPHGPPAAAAACGWRGDGRSPHGAAGAAVHGPSAAGGPRYGSHSPHEGHRGPAGPHPSPGPRAPREPWDAHGFIQRWSQALAGVDFGRESRVLLRSVAEHNYVIRDAFPAPRTELVSHLECASAWRQRAGTEASRTPRVSYCGSTTADAALRLAGGAGVRSRVCLLNFANGAQVGGGYKSGAQAQEEDLCRRVPGLYTTLYRAAHFDGLYPFGPATAASAAEPHKYSDVLWTPGLAIGRRGQQSGFALLGEEDQMEVSVVSAAAPNIRFASPPEISDRELIYNTGYGEDHLHCSTVDAAGDHHARPWSMGLRSVRQ</sequence>
<feature type="compositionally biased region" description="Low complexity" evidence="1">
    <location>
        <begin position="830"/>
        <end position="846"/>
    </location>
</feature>
<evidence type="ECO:0000313" key="5">
    <source>
        <dbReference type="Proteomes" id="UP001189429"/>
    </source>
</evidence>
<dbReference type="Proteomes" id="UP001189429">
    <property type="component" value="Unassembled WGS sequence"/>
</dbReference>
<feature type="region of interest" description="Disordered" evidence="1">
    <location>
        <begin position="276"/>
        <end position="297"/>
    </location>
</feature>
<evidence type="ECO:0000256" key="2">
    <source>
        <dbReference type="SAM" id="Phobius"/>
    </source>
</evidence>
<feature type="compositionally biased region" description="Low complexity" evidence="1">
    <location>
        <begin position="682"/>
        <end position="703"/>
    </location>
</feature>
<protein>
    <recommendedName>
        <fullName evidence="3">Microbial-type PARG catalytic domain-containing protein</fullName>
    </recommendedName>
</protein>
<feature type="compositionally biased region" description="Low complexity" evidence="1">
    <location>
        <begin position="655"/>
        <end position="675"/>
    </location>
</feature>
<feature type="transmembrane region" description="Helical" evidence="2">
    <location>
        <begin position="50"/>
        <end position="71"/>
    </location>
</feature>
<dbReference type="InterPro" id="IPR019261">
    <property type="entry name" value="PARG_cat_microbial"/>
</dbReference>
<reference evidence="4" key="1">
    <citation type="submission" date="2023-10" db="EMBL/GenBank/DDBJ databases">
        <authorList>
            <person name="Chen Y."/>
            <person name="Shah S."/>
            <person name="Dougan E. K."/>
            <person name="Thang M."/>
            <person name="Chan C."/>
        </authorList>
    </citation>
    <scope>NUCLEOTIDE SEQUENCE [LARGE SCALE GENOMIC DNA]</scope>
</reference>
<keyword evidence="2" id="KW-0472">Membrane</keyword>
<name>A0ABN9Q2R9_9DINO</name>
<feature type="domain" description="Microbial-type PARG catalytic" evidence="3">
    <location>
        <begin position="934"/>
        <end position="1015"/>
    </location>
</feature>
<dbReference type="EMBL" id="CAUYUJ010001991">
    <property type="protein sequence ID" value="CAK0798644.1"/>
    <property type="molecule type" value="Genomic_DNA"/>
</dbReference>
<keyword evidence="2" id="KW-0812">Transmembrane</keyword>